<feature type="region of interest" description="Disordered" evidence="1">
    <location>
        <begin position="1"/>
        <end position="58"/>
    </location>
</feature>
<sequence>MKRRGRSIRGGKGFRGSSFASGGKGNASRAKDEGTCVKDGCGRGRGKVGKGKVTHNRPVGEMGRRLLSSGISGVGSVENGFSSAATHKTSVQTEQATKACELRVRLLKETNDFVALAGDNVALLTTKLAQQKKHNFYLRKRLLKEYPGVECSLKVETDDARCGTPTDCGYDSGSTTATVSTTTLTLEEDSSCCSTPVQNKTKAFHSGRELYRRSISGDAAKREALLTQSRELIQLLLPKADTCAPVEQQESLSHIVEKRDVILVALEYLQTHLHSH</sequence>
<feature type="compositionally biased region" description="Basic and acidic residues" evidence="1">
    <location>
        <begin position="29"/>
        <end position="42"/>
    </location>
</feature>
<protein>
    <submittedName>
        <fullName evidence="2">Uncharacterized protein</fullName>
    </submittedName>
</protein>
<dbReference type="EMBL" id="HBHK01008136">
    <property type="protein sequence ID" value="CAD9675356.1"/>
    <property type="molecule type" value="Transcribed_RNA"/>
</dbReference>
<evidence type="ECO:0000313" key="2">
    <source>
        <dbReference type="EMBL" id="CAD9675356.1"/>
    </source>
</evidence>
<evidence type="ECO:0000256" key="1">
    <source>
        <dbReference type="SAM" id="MobiDB-lite"/>
    </source>
</evidence>
<reference evidence="2" key="1">
    <citation type="submission" date="2021-01" db="EMBL/GenBank/DDBJ databases">
        <authorList>
            <person name="Corre E."/>
            <person name="Pelletier E."/>
            <person name="Niang G."/>
            <person name="Scheremetjew M."/>
            <person name="Finn R."/>
            <person name="Kale V."/>
            <person name="Holt S."/>
            <person name="Cochrane G."/>
            <person name="Meng A."/>
            <person name="Brown T."/>
            <person name="Cohen L."/>
        </authorList>
    </citation>
    <scope>NUCLEOTIDE SEQUENCE</scope>
    <source>
        <strain evidence="2">NY070348D</strain>
    </source>
</reference>
<accession>A0A7S2RME8</accession>
<feature type="compositionally biased region" description="Basic residues" evidence="1">
    <location>
        <begin position="44"/>
        <end position="55"/>
    </location>
</feature>
<gene>
    <name evidence="2" type="ORF">QSP1433_LOCUS5034</name>
</gene>
<proteinExistence type="predicted"/>
<organism evidence="2">
    <name type="scientific">Mucochytrium quahogii</name>
    <dbReference type="NCBI Taxonomy" id="96639"/>
    <lineage>
        <taxon>Eukaryota</taxon>
        <taxon>Sar</taxon>
        <taxon>Stramenopiles</taxon>
        <taxon>Bigyra</taxon>
        <taxon>Labyrinthulomycetes</taxon>
        <taxon>Thraustochytrida</taxon>
        <taxon>Thraustochytriidae</taxon>
        <taxon>Mucochytrium</taxon>
    </lineage>
</organism>
<name>A0A7S2RME8_9STRA</name>
<dbReference type="AlphaFoldDB" id="A0A7S2RME8"/>